<organism evidence="2 3">
    <name type="scientific">Paramecium sonneborni</name>
    <dbReference type="NCBI Taxonomy" id="65129"/>
    <lineage>
        <taxon>Eukaryota</taxon>
        <taxon>Sar</taxon>
        <taxon>Alveolata</taxon>
        <taxon>Ciliophora</taxon>
        <taxon>Intramacronucleata</taxon>
        <taxon>Oligohymenophorea</taxon>
        <taxon>Peniculida</taxon>
        <taxon>Parameciidae</taxon>
        <taxon>Paramecium</taxon>
    </lineage>
</organism>
<reference evidence="2" key="1">
    <citation type="submission" date="2021-01" db="EMBL/GenBank/DDBJ databases">
        <authorList>
            <consortium name="Genoscope - CEA"/>
            <person name="William W."/>
        </authorList>
    </citation>
    <scope>NUCLEOTIDE SEQUENCE</scope>
</reference>
<keyword evidence="3" id="KW-1185">Reference proteome</keyword>
<keyword evidence="1" id="KW-0812">Transmembrane</keyword>
<evidence type="ECO:0000256" key="1">
    <source>
        <dbReference type="SAM" id="Phobius"/>
    </source>
</evidence>
<dbReference type="Proteomes" id="UP000692954">
    <property type="component" value="Unassembled WGS sequence"/>
</dbReference>
<evidence type="ECO:0000313" key="2">
    <source>
        <dbReference type="EMBL" id="CAD8070678.1"/>
    </source>
</evidence>
<evidence type="ECO:0008006" key="4">
    <source>
        <dbReference type="Google" id="ProtNLM"/>
    </source>
</evidence>
<sequence>MIMIFMIFVIHAKDIIMDINLNEVVQGNIIEFDQDTYILRVRDPNYFKHQALILNAFSQHENYKVYVNCDTQPNLFHQYQWQSTSLQSLQKQLKISYQQRLYENCSDDIFFITVLSDTTSTYELVIFLFDGIHSLEYNIPFNGELIPQEILQFKVQPSYLNEEIIVEIKLEQAKKYLKKCTQKDCFITKLDYKNTQNEMFLENDSYKFINSNCENCYYLIGLLSDYQQDYRIIQINNHSHIFLKEGHFDQLQIDQKSAIYYSYQISDIQNIKKSKFYLTHIIGSCMLYGSSYNLYPNQTNYEQKDEFQIIINNTNKYFLTVFTTSYCKYSIHIQVERDQIINSTLFKQLQNGISELHQQVELYSFFMIQLELQTNFTITLQSNVGDFIMFVKSNINDNEIPDSNSFQWKGSKQIDIKIDQQNQAKFYYIGVLSLNSQGEFYIEYNLDVEIKSYEIGNQIKDSVNENQINYYKLPMVGKDLVLIKQIYSENLISDLIIYISLTQTNTFPNELLNDYVFLNQSLTIQKEEVLCNSNQKQNRTQCLIYLSVTSKNGLIIYKIFANQLNNKIRLYEGFPLKCKFQQDALFYYILNENEVMIQWQSEGRSQANLLAYLGFLNDSSTYYVEFKSQSQNLNNSIQTIIIPENNQNYVLYILVQLSQKHFENEGYSIGVYETIKILKKQERIKNNIQKGQIQFYKLTLTENIKSIIFNIQVQGSQDSIIVLFQQSQNSRPNILDDSIQVSLRINSFYIFGNDQSIYFEKDQYMLRIQGLEDCELQISYELQDVYFQFIPNGYIPLEILQDSIPTVYLYIEKESFKIILAVFSGAIQIRVKCFFERIDSFDFADSFILDDITRKFKLYQFNACLSEQCYYLIQIIKIQERTQGTIQIQRNKQTIELLENTYQFQMLRQHQIVEYIYTSQYNFFIKLDHVFGYIQVEVKEENNSSDYQQNSQNTQVVNNSTIIDYFRTSYQIEKFVIKIQCLTQNATFQILIQRKNRRMSSLNLGQIIDMQLAKPEKVTFYYQSLRNDQNSNDTSKFLILQIQSVFHSIDIFEIQIKHSTTNKIVYIKKQFQRGIYFKLYDVFGMYFLIITPMQSLSYIKIILTDENTNILIDGIPQYQLTRVGQPNFYQVSFQQNSTLLLEVVACKGSVLIQGTSNPSNLNKQIFEIQIMSKPQQYFNTILKLEQGIYYFLVKLISSSVKDEKQNRISKYYIRQQTFQRSNPISYNSFWFKNLNLNWEIIKNELTLEIPNLIYDSQFIQNLPFSIYYIIQVCQQDEINCFYEQYTIDKQNKTQFLRIIDQLPKEQSIKVNLGIQDQSKMFISIIGKVEIEQDLELQELTFPFPITELDIQVMQDQEVNYHQGYLILILIILILLISILMYRNRKKKVKNQKVVIQKIEMNYQKIQIK</sequence>
<accession>A0A8S1LQR1</accession>
<dbReference type="OrthoDB" id="307105at2759"/>
<feature type="transmembrane region" description="Helical" evidence="1">
    <location>
        <begin position="1363"/>
        <end position="1381"/>
    </location>
</feature>
<keyword evidence="1" id="KW-0472">Membrane</keyword>
<evidence type="ECO:0000313" key="3">
    <source>
        <dbReference type="Proteomes" id="UP000692954"/>
    </source>
</evidence>
<dbReference type="EMBL" id="CAJJDN010000027">
    <property type="protein sequence ID" value="CAD8070678.1"/>
    <property type="molecule type" value="Genomic_DNA"/>
</dbReference>
<gene>
    <name evidence="2" type="ORF">PSON_ATCC_30995.1.T0270115</name>
</gene>
<proteinExistence type="predicted"/>
<protein>
    <recommendedName>
        <fullName evidence="4">Transmembrane protein</fullName>
    </recommendedName>
</protein>
<keyword evidence="1" id="KW-1133">Transmembrane helix</keyword>
<name>A0A8S1LQR1_9CILI</name>
<comment type="caution">
    <text evidence="2">The sequence shown here is derived from an EMBL/GenBank/DDBJ whole genome shotgun (WGS) entry which is preliminary data.</text>
</comment>